<evidence type="ECO:0000256" key="3">
    <source>
        <dbReference type="ARBA" id="ARBA00023274"/>
    </source>
</evidence>
<evidence type="ECO:0000256" key="4">
    <source>
        <dbReference type="RuleBase" id="RU364105"/>
    </source>
</evidence>
<dbReference type="OrthoDB" id="1724687at2759"/>
<dbReference type="GO" id="GO:0032040">
    <property type="term" value="C:small-subunit processome"/>
    <property type="evidence" value="ECO:0007669"/>
    <property type="project" value="TreeGrafter"/>
</dbReference>
<evidence type="ECO:0000313" key="5">
    <source>
        <dbReference type="EMBL" id="VDM76392.1"/>
    </source>
</evidence>
<dbReference type="GO" id="GO:0006364">
    <property type="term" value="P:rRNA processing"/>
    <property type="evidence" value="ECO:0007669"/>
    <property type="project" value="TreeGrafter"/>
</dbReference>
<evidence type="ECO:0000313" key="6">
    <source>
        <dbReference type="Proteomes" id="UP000270094"/>
    </source>
</evidence>
<dbReference type="PANTHER" id="PTHR11278:SF0">
    <property type="entry name" value="SMALL RIBOSOMAL SUBUNIT PROTEIN ES7"/>
    <property type="match status" value="1"/>
</dbReference>
<sequence length="84" mass="9400">MPEIIGKLMKPDGTVATELEKQVSQALVDLESSTDIKAQLRELYIVGVRVQVRLVRELEKKFGGKHVLFLAKICLYLRGVYVAG</sequence>
<keyword evidence="2 4" id="KW-0689">Ribosomal protein</keyword>
<dbReference type="InterPro" id="IPR000554">
    <property type="entry name" value="Ribosomal_eS7"/>
</dbReference>
<proteinExistence type="inferred from homology"/>
<dbReference type="AlphaFoldDB" id="A0A3P7LAV1"/>
<organism evidence="5 6">
    <name type="scientific">Strongylus vulgaris</name>
    <name type="common">Blood worm</name>
    <dbReference type="NCBI Taxonomy" id="40348"/>
    <lineage>
        <taxon>Eukaryota</taxon>
        <taxon>Metazoa</taxon>
        <taxon>Ecdysozoa</taxon>
        <taxon>Nematoda</taxon>
        <taxon>Chromadorea</taxon>
        <taxon>Rhabditida</taxon>
        <taxon>Rhabditina</taxon>
        <taxon>Rhabditomorpha</taxon>
        <taxon>Strongyloidea</taxon>
        <taxon>Strongylidae</taxon>
        <taxon>Strongylus</taxon>
    </lineage>
</organism>
<dbReference type="Proteomes" id="UP000270094">
    <property type="component" value="Unassembled WGS sequence"/>
</dbReference>
<name>A0A3P7LAV1_STRVU</name>
<accession>A0A3P7LAV1</accession>
<evidence type="ECO:0000256" key="2">
    <source>
        <dbReference type="ARBA" id="ARBA00022980"/>
    </source>
</evidence>
<reference evidence="5 6" key="1">
    <citation type="submission" date="2018-11" db="EMBL/GenBank/DDBJ databases">
        <authorList>
            <consortium name="Pathogen Informatics"/>
        </authorList>
    </citation>
    <scope>NUCLEOTIDE SEQUENCE [LARGE SCALE GENOMIC DNA]</scope>
</reference>
<dbReference type="PANTHER" id="PTHR11278">
    <property type="entry name" value="40S RIBOSOMAL PROTEIN S7"/>
    <property type="match status" value="1"/>
</dbReference>
<dbReference type="GO" id="GO:0006412">
    <property type="term" value="P:translation"/>
    <property type="evidence" value="ECO:0007669"/>
    <property type="project" value="InterPro"/>
</dbReference>
<evidence type="ECO:0000256" key="1">
    <source>
        <dbReference type="ARBA" id="ARBA00007820"/>
    </source>
</evidence>
<dbReference type="GO" id="GO:0022627">
    <property type="term" value="C:cytosolic small ribosomal subunit"/>
    <property type="evidence" value="ECO:0007669"/>
    <property type="project" value="TreeGrafter"/>
</dbReference>
<dbReference type="GO" id="GO:0042274">
    <property type="term" value="P:ribosomal small subunit biogenesis"/>
    <property type="evidence" value="ECO:0007669"/>
    <property type="project" value="TreeGrafter"/>
</dbReference>
<dbReference type="Pfam" id="PF01251">
    <property type="entry name" value="Ribosomal_S7e"/>
    <property type="match status" value="1"/>
</dbReference>
<dbReference type="PROSITE" id="PS00948">
    <property type="entry name" value="RIBOSOMAL_S7E"/>
    <property type="match status" value="1"/>
</dbReference>
<dbReference type="InterPro" id="IPR047861">
    <property type="entry name" value="Ribosomal_eS7_CS"/>
</dbReference>
<dbReference type="GO" id="GO:0030686">
    <property type="term" value="C:90S preribosome"/>
    <property type="evidence" value="ECO:0007669"/>
    <property type="project" value="TreeGrafter"/>
</dbReference>
<comment type="similarity">
    <text evidence="1 4">Belongs to the eukaryotic ribosomal protein eS7 family.</text>
</comment>
<keyword evidence="6" id="KW-1185">Reference proteome</keyword>
<protein>
    <recommendedName>
        <fullName evidence="4">40S ribosomal protein S7</fullName>
    </recommendedName>
</protein>
<gene>
    <name evidence="5" type="ORF">SVUK_LOCUS11390</name>
</gene>
<dbReference type="EMBL" id="UYYB01096907">
    <property type="protein sequence ID" value="VDM76392.1"/>
    <property type="molecule type" value="Genomic_DNA"/>
</dbReference>
<keyword evidence="3 4" id="KW-0687">Ribonucleoprotein</keyword>
<dbReference type="GO" id="GO:0003735">
    <property type="term" value="F:structural constituent of ribosome"/>
    <property type="evidence" value="ECO:0007669"/>
    <property type="project" value="InterPro"/>
</dbReference>